<sequence>MEQHELHLSPTNGTLVHTGSNLTFICSVRPCNETGSVLLSFGNSGKLFSGICNETFVHGITGYVFSCNSNQCLYTLNVYNVHVTDQQQMICKYRSSSENVINKTTTIRISGNTHQTTKQQVNIYLVDCLPSTIYGMVVSNGLFTAEFYFEMQGFIFNMSPMLKMDEQFIDGKLASLTCYDITDSELSNLDLSCDNITSMKPDVVNDAAFIKTEFIADIKDDGTICRCSVNQSEKESTTKNIMVHIVRTCESNSEIELTCKDGNLPDVFHFGKWIHHYNDVEIRPLYGLSSGKQTSIYIPFCTYEDIGNYSCIVTDSRKNTTVFNSTVFLSVPGPPVIVNSSIVKDPSEAECVLSVQFYSLDEKASIIWYKNGRLLHSSERQRPNVSPATHYVNMHGIAVPVRAKVATLHLKPGCDVDTSIYRLTVKLHISQHLILLKRMVSIWVMIWKVCLPSLSLYLFVIPQSVNNLTDNSIRIFIAGLIITICRATKGKKDKFWQIRKSLYSTVSRRRIDTQFYEEVGMVIANIRQADEGNTGHNRDTLTDSKYEQIPFDRN</sequence>
<accession>A0A8S3T5D0</accession>
<organism evidence="2 3">
    <name type="scientific">Mytilus edulis</name>
    <name type="common">Blue mussel</name>
    <dbReference type="NCBI Taxonomy" id="6550"/>
    <lineage>
        <taxon>Eukaryota</taxon>
        <taxon>Metazoa</taxon>
        <taxon>Spiralia</taxon>
        <taxon>Lophotrochozoa</taxon>
        <taxon>Mollusca</taxon>
        <taxon>Bivalvia</taxon>
        <taxon>Autobranchia</taxon>
        <taxon>Pteriomorphia</taxon>
        <taxon>Mytilida</taxon>
        <taxon>Mytiloidea</taxon>
        <taxon>Mytilidae</taxon>
        <taxon>Mytilinae</taxon>
        <taxon>Mytilus</taxon>
    </lineage>
</organism>
<dbReference type="SUPFAM" id="SSF48726">
    <property type="entry name" value="Immunoglobulin"/>
    <property type="match status" value="1"/>
</dbReference>
<reference evidence="2" key="1">
    <citation type="submission" date="2021-03" db="EMBL/GenBank/DDBJ databases">
        <authorList>
            <person name="Bekaert M."/>
        </authorList>
    </citation>
    <scope>NUCLEOTIDE SEQUENCE</scope>
</reference>
<dbReference type="AlphaFoldDB" id="A0A8S3T5D0"/>
<feature type="transmembrane region" description="Helical" evidence="1">
    <location>
        <begin position="440"/>
        <end position="460"/>
    </location>
</feature>
<gene>
    <name evidence="2" type="ORF">MEDL_41565</name>
</gene>
<comment type="caution">
    <text evidence="2">The sequence shown here is derived from an EMBL/GenBank/DDBJ whole genome shotgun (WGS) entry which is preliminary data.</text>
</comment>
<keyword evidence="1" id="KW-0472">Membrane</keyword>
<proteinExistence type="predicted"/>
<evidence type="ECO:0000313" key="2">
    <source>
        <dbReference type="EMBL" id="CAG2228608.1"/>
    </source>
</evidence>
<dbReference type="Proteomes" id="UP000683360">
    <property type="component" value="Unassembled WGS sequence"/>
</dbReference>
<evidence type="ECO:0000313" key="3">
    <source>
        <dbReference type="Proteomes" id="UP000683360"/>
    </source>
</evidence>
<keyword evidence="1" id="KW-1133">Transmembrane helix</keyword>
<protein>
    <submittedName>
        <fullName evidence="2">HMCN</fullName>
    </submittedName>
</protein>
<name>A0A8S3T5D0_MYTED</name>
<dbReference type="EMBL" id="CAJPWZ010001999">
    <property type="protein sequence ID" value="CAG2228608.1"/>
    <property type="molecule type" value="Genomic_DNA"/>
</dbReference>
<keyword evidence="1" id="KW-0812">Transmembrane</keyword>
<dbReference type="InterPro" id="IPR036179">
    <property type="entry name" value="Ig-like_dom_sf"/>
</dbReference>
<dbReference type="OrthoDB" id="6107945at2759"/>
<keyword evidence="3" id="KW-1185">Reference proteome</keyword>
<evidence type="ECO:0000256" key="1">
    <source>
        <dbReference type="SAM" id="Phobius"/>
    </source>
</evidence>